<organism evidence="2 3">
    <name type="scientific">Orlajensenia flava</name>
    <dbReference type="NCBI Taxonomy" id="2565934"/>
    <lineage>
        <taxon>Bacteria</taxon>
        <taxon>Bacillati</taxon>
        <taxon>Actinomycetota</taxon>
        <taxon>Actinomycetes</taxon>
        <taxon>Micrococcales</taxon>
        <taxon>Microbacteriaceae</taxon>
        <taxon>Orlajensenia</taxon>
    </lineage>
</organism>
<dbReference type="AlphaFoldDB" id="A0A4S4FY81"/>
<name>A0A4S4FY81_9MICO</name>
<gene>
    <name evidence="2" type="ORF">E6C70_02520</name>
</gene>
<comment type="caution">
    <text evidence="2">The sequence shown here is derived from an EMBL/GenBank/DDBJ whole genome shotgun (WGS) entry which is preliminary data.</text>
</comment>
<reference evidence="2 3" key="1">
    <citation type="submission" date="2019-04" db="EMBL/GenBank/DDBJ databases">
        <authorList>
            <person name="Jiang L."/>
        </authorList>
    </citation>
    <scope>NUCLEOTIDE SEQUENCE [LARGE SCALE GENOMIC DNA]</scope>
    <source>
        <strain evidence="2 3">YIM 131861</strain>
    </source>
</reference>
<dbReference type="InterPro" id="IPR001845">
    <property type="entry name" value="HTH_ArsR_DNA-bd_dom"/>
</dbReference>
<dbReference type="Proteomes" id="UP000307380">
    <property type="component" value="Unassembled WGS sequence"/>
</dbReference>
<evidence type="ECO:0000259" key="1">
    <source>
        <dbReference type="PROSITE" id="PS50987"/>
    </source>
</evidence>
<dbReference type="GO" id="GO:0003700">
    <property type="term" value="F:DNA-binding transcription factor activity"/>
    <property type="evidence" value="ECO:0007669"/>
    <property type="project" value="InterPro"/>
</dbReference>
<dbReference type="Gene3D" id="1.10.10.10">
    <property type="entry name" value="Winged helix-like DNA-binding domain superfamily/Winged helix DNA-binding domain"/>
    <property type="match status" value="1"/>
</dbReference>
<dbReference type="GO" id="GO:0032791">
    <property type="term" value="F:lead ion binding"/>
    <property type="evidence" value="ECO:0007669"/>
    <property type="project" value="TreeGrafter"/>
</dbReference>
<dbReference type="Pfam" id="PF12840">
    <property type="entry name" value="HTH_20"/>
    <property type="match status" value="1"/>
</dbReference>
<dbReference type="GO" id="GO:0046686">
    <property type="term" value="P:response to cadmium ion"/>
    <property type="evidence" value="ECO:0007669"/>
    <property type="project" value="TreeGrafter"/>
</dbReference>
<dbReference type="EMBL" id="SSSN01000003">
    <property type="protein sequence ID" value="THG34975.1"/>
    <property type="molecule type" value="Genomic_DNA"/>
</dbReference>
<dbReference type="InterPro" id="IPR011991">
    <property type="entry name" value="ArsR-like_HTH"/>
</dbReference>
<accession>A0A4S4FY81</accession>
<keyword evidence="3" id="KW-1185">Reference proteome</keyword>
<dbReference type="CDD" id="cd00090">
    <property type="entry name" value="HTH_ARSR"/>
    <property type="match status" value="1"/>
</dbReference>
<dbReference type="GO" id="GO:0003677">
    <property type="term" value="F:DNA binding"/>
    <property type="evidence" value="ECO:0007669"/>
    <property type="project" value="TreeGrafter"/>
</dbReference>
<sequence length="235" mass="25476">MNTIRTDAAAADGLAGLAALMGDRTRATVCLALLDGRAWTAGELARVCGVSAATMSRHLDLLTSGGLLAEQRQGRHRYVRFADAGAAEVVESLAAASHTPRPPTSYAAARVDEGLRRARTCYDHLAGRLGVAVLDGLEQTGYVERSAGLRLTDHGSRWLRRLGIDISEPRGGRRPIVRECLDWTERRSHLAGVVGADLFRVFVDEGWIRRGEQRLVLITEVGADALRRELGVTVE</sequence>
<dbReference type="OrthoDB" id="3232131at2"/>
<dbReference type="InterPro" id="IPR036388">
    <property type="entry name" value="WH-like_DNA-bd_sf"/>
</dbReference>
<dbReference type="PANTHER" id="PTHR39168">
    <property type="entry name" value="TRANSCRIPTIONAL REGULATOR-RELATED"/>
    <property type="match status" value="1"/>
</dbReference>
<dbReference type="PANTHER" id="PTHR39168:SF1">
    <property type="entry name" value="TRANSCRIPTIONAL REGULATORY PROTEIN"/>
    <property type="match status" value="1"/>
</dbReference>
<protein>
    <submittedName>
        <fullName evidence="2">Helix-turn-helix transcriptional regulator</fullName>
    </submittedName>
</protein>
<proteinExistence type="predicted"/>
<dbReference type="GO" id="GO:0010288">
    <property type="term" value="P:response to lead ion"/>
    <property type="evidence" value="ECO:0007669"/>
    <property type="project" value="TreeGrafter"/>
</dbReference>
<evidence type="ECO:0000313" key="2">
    <source>
        <dbReference type="EMBL" id="THG34975.1"/>
    </source>
</evidence>
<dbReference type="InterPro" id="IPR036390">
    <property type="entry name" value="WH_DNA-bd_sf"/>
</dbReference>
<dbReference type="PROSITE" id="PS50987">
    <property type="entry name" value="HTH_ARSR_2"/>
    <property type="match status" value="1"/>
</dbReference>
<dbReference type="SMART" id="SM00418">
    <property type="entry name" value="HTH_ARSR"/>
    <property type="match status" value="1"/>
</dbReference>
<dbReference type="RefSeq" id="WP_136421927.1">
    <property type="nucleotide sequence ID" value="NZ_SSSN01000003.1"/>
</dbReference>
<evidence type="ECO:0000313" key="3">
    <source>
        <dbReference type="Proteomes" id="UP000307380"/>
    </source>
</evidence>
<dbReference type="InterPro" id="IPR052543">
    <property type="entry name" value="HTH_Metal-responsive_Reg"/>
</dbReference>
<dbReference type="SUPFAM" id="SSF46785">
    <property type="entry name" value="Winged helix' DNA-binding domain"/>
    <property type="match status" value="1"/>
</dbReference>
<dbReference type="GO" id="GO:0097063">
    <property type="term" value="F:cadmium ion sensor activity"/>
    <property type="evidence" value="ECO:0007669"/>
    <property type="project" value="TreeGrafter"/>
</dbReference>
<feature type="domain" description="HTH arsR-type" evidence="1">
    <location>
        <begin position="6"/>
        <end position="101"/>
    </location>
</feature>